<dbReference type="GO" id="GO:0055085">
    <property type="term" value="P:transmembrane transport"/>
    <property type="evidence" value="ECO:0007669"/>
    <property type="project" value="UniProtKB-ARBA"/>
</dbReference>
<sequence length="388" mass="42043">MSDDSSGSIAARNERGADRGVDGGTSRLRGTDRSAVSESTTGATAASRTASPPGEALLEIRGLKKHFPLTQGIVFKRTVGHVRAVDGVDLTMRRGETVGLVGESGCGKSTVSKLLVALERPTDGQILYKGRDVARMSGRALKAYRREVQIIFQDPYASLNPRMTVGDIVSEGWAVHADIAPKKGRLQRTQELLDRVGLNPDYVNRYPHQFSGGQRQRIGIARALALRPEVIVCDEPVSALDVSVQAQVVNLLEDVQDEFGLSYLFIAHDLSVVRHISDRVAVMYLGSIVEEGTDAQVYGSPSHPYTQALLSSVPLHEPHLRGQKDRILLQGDVPSPADPPSGCRFRTRCWKAQDICAQEAPALVDRGQGHASACHFAEARTVVPVDVE</sequence>
<dbReference type="AlphaFoldDB" id="D2S9X9"/>
<organism evidence="7 8">
    <name type="scientific">Geodermatophilus obscurus (strain ATCC 25078 / DSM 43160 / JCM 3152 / CCUG 61914 / KCC A-0152 / KCTC 9177 / NBRC 13315 / NRRL B-3577 / G-20)</name>
    <dbReference type="NCBI Taxonomy" id="526225"/>
    <lineage>
        <taxon>Bacteria</taxon>
        <taxon>Bacillati</taxon>
        <taxon>Actinomycetota</taxon>
        <taxon>Actinomycetes</taxon>
        <taxon>Geodermatophilales</taxon>
        <taxon>Geodermatophilaceae</taxon>
        <taxon>Geodermatophilus</taxon>
    </lineage>
</organism>
<dbReference type="Proteomes" id="UP000001382">
    <property type="component" value="Chromosome"/>
</dbReference>
<protein>
    <submittedName>
        <fullName evidence="7">Oligopeptide/dipeptide ABC transporter, ATPase subunit</fullName>
    </submittedName>
</protein>
<dbReference type="NCBIfam" id="TIGR01727">
    <property type="entry name" value="oligo_HPY"/>
    <property type="match status" value="1"/>
</dbReference>
<dbReference type="EMBL" id="CP001867">
    <property type="protein sequence ID" value="ADB73842.1"/>
    <property type="molecule type" value="Genomic_DNA"/>
</dbReference>
<dbReference type="InterPro" id="IPR013563">
    <property type="entry name" value="Oligopep_ABC_C"/>
</dbReference>
<dbReference type="SMART" id="SM00382">
    <property type="entry name" value="AAA"/>
    <property type="match status" value="1"/>
</dbReference>
<dbReference type="InterPro" id="IPR003593">
    <property type="entry name" value="AAA+_ATPase"/>
</dbReference>
<dbReference type="STRING" id="526225.Gobs_1083"/>
<name>D2S9X9_GEOOG</name>
<dbReference type="GO" id="GO:0015833">
    <property type="term" value="P:peptide transport"/>
    <property type="evidence" value="ECO:0007669"/>
    <property type="project" value="InterPro"/>
</dbReference>
<keyword evidence="2" id="KW-0813">Transport</keyword>
<dbReference type="HOGENOM" id="CLU_000604_1_23_11"/>
<dbReference type="InterPro" id="IPR050319">
    <property type="entry name" value="ABC_transp_ATP-bind"/>
</dbReference>
<evidence type="ECO:0000256" key="2">
    <source>
        <dbReference type="ARBA" id="ARBA00022448"/>
    </source>
</evidence>
<dbReference type="PANTHER" id="PTHR43776:SF7">
    <property type="entry name" value="D,D-DIPEPTIDE TRANSPORT ATP-BINDING PROTEIN DDPF-RELATED"/>
    <property type="match status" value="1"/>
</dbReference>
<proteinExistence type="inferred from homology"/>
<dbReference type="PANTHER" id="PTHR43776">
    <property type="entry name" value="TRANSPORT ATP-BINDING PROTEIN"/>
    <property type="match status" value="1"/>
</dbReference>
<dbReference type="KEGG" id="gob:Gobs_1083"/>
<feature type="domain" description="ABC transporter" evidence="6">
    <location>
        <begin position="69"/>
        <end position="310"/>
    </location>
</feature>
<feature type="compositionally biased region" description="Low complexity" evidence="5">
    <location>
        <begin position="34"/>
        <end position="51"/>
    </location>
</feature>
<dbReference type="FunFam" id="3.40.50.300:FF:000016">
    <property type="entry name" value="Oligopeptide ABC transporter ATP-binding component"/>
    <property type="match status" value="1"/>
</dbReference>
<evidence type="ECO:0000256" key="5">
    <source>
        <dbReference type="SAM" id="MobiDB-lite"/>
    </source>
</evidence>
<evidence type="ECO:0000256" key="1">
    <source>
        <dbReference type="ARBA" id="ARBA00005417"/>
    </source>
</evidence>
<evidence type="ECO:0000313" key="7">
    <source>
        <dbReference type="EMBL" id="ADB73842.1"/>
    </source>
</evidence>
<comment type="similarity">
    <text evidence="1">Belongs to the ABC transporter superfamily.</text>
</comment>
<dbReference type="InterPro" id="IPR017871">
    <property type="entry name" value="ABC_transporter-like_CS"/>
</dbReference>
<dbReference type="InterPro" id="IPR027417">
    <property type="entry name" value="P-loop_NTPase"/>
</dbReference>
<feature type="compositionally biased region" description="Basic and acidic residues" evidence="5">
    <location>
        <begin position="12"/>
        <end position="21"/>
    </location>
</feature>
<reference evidence="8" key="2">
    <citation type="submission" date="2010-01" db="EMBL/GenBank/DDBJ databases">
        <title>The complete genome of Geodermatophilus obscurus DSM 43160.</title>
        <authorList>
            <consortium name="US DOE Joint Genome Institute (JGI-PGF)"/>
            <person name="Lucas S."/>
            <person name="Copeland A."/>
            <person name="Lapidus A."/>
            <person name="Glavina del Rio T."/>
            <person name="Dalin E."/>
            <person name="Tice H."/>
            <person name="Bruce D."/>
            <person name="Goodwin L."/>
            <person name="Pitluck S."/>
            <person name="Kyrpides N."/>
            <person name="Mavromatis K."/>
            <person name="Ivanova N."/>
            <person name="Munk A.C."/>
            <person name="Brettin T."/>
            <person name="Detter J.C."/>
            <person name="Han C."/>
            <person name="Larimer F."/>
            <person name="Land M."/>
            <person name="Hauser L."/>
            <person name="Markowitz V."/>
            <person name="Cheng J.-F."/>
            <person name="Hugenholtz P."/>
            <person name="Woyke T."/>
            <person name="Wu D."/>
            <person name="Jando M."/>
            <person name="Schneider S."/>
            <person name="Klenk H.-P."/>
            <person name="Eisen J.A."/>
        </authorList>
    </citation>
    <scope>NUCLEOTIDE SEQUENCE [LARGE SCALE GENOMIC DNA]</scope>
    <source>
        <strain evidence="8">ATCC 25078 / DSM 43160 / JCM 3152 / KCC A-0152 / KCTC 9177 / NBRC 13315 / NRRL B-3577 / G-20</strain>
    </source>
</reference>
<keyword evidence="8" id="KW-1185">Reference proteome</keyword>
<accession>D2S9X9</accession>
<evidence type="ECO:0000256" key="4">
    <source>
        <dbReference type="ARBA" id="ARBA00022840"/>
    </source>
</evidence>
<dbReference type="GO" id="GO:0005524">
    <property type="term" value="F:ATP binding"/>
    <property type="evidence" value="ECO:0007669"/>
    <property type="project" value="UniProtKB-KW"/>
</dbReference>
<evidence type="ECO:0000256" key="3">
    <source>
        <dbReference type="ARBA" id="ARBA00022741"/>
    </source>
</evidence>
<dbReference type="InterPro" id="IPR003439">
    <property type="entry name" value="ABC_transporter-like_ATP-bd"/>
</dbReference>
<dbReference type="SUPFAM" id="SSF52540">
    <property type="entry name" value="P-loop containing nucleoside triphosphate hydrolases"/>
    <property type="match status" value="1"/>
</dbReference>
<keyword evidence="4" id="KW-0067">ATP-binding</keyword>
<gene>
    <name evidence="7" type="ordered locus">Gobs_1083</name>
</gene>
<keyword evidence="3" id="KW-0547">Nucleotide-binding</keyword>
<dbReference type="Gene3D" id="3.40.50.300">
    <property type="entry name" value="P-loop containing nucleotide triphosphate hydrolases"/>
    <property type="match status" value="1"/>
</dbReference>
<dbReference type="PROSITE" id="PS00211">
    <property type="entry name" value="ABC_TRANSPORTER_1"/>
    <property type="match status" value="1"/>
</dbReference>
<dbReference type="PROSITE" id="PS50893">
    <property type="entry name" value="ABC_TRANSPORTER_2"/>
    <property type="match status" value="1"/>
</dbReference>
<dbReference type="Pfam" id="PF00005">
    <property type="entry name" value="ABC_tran"/>
    <property type="match status" value="1"/>
</dbReference>
<reference evidence="7 8" key="1">
    <citation type="journal article" date="2010" name="Stand. Genomic Sci.">
        <title>Complete genome sequence of Geodermatophilus obscurus type strain (G-20).</title>
        <authorList>
            <person name="Ivanova N."/>
            <person name="Sikorski J."/>
            <person name="Jando M."/>
            <person name="Munk C."/>
            <person name="Lapidus A."/>
            <person name="Glavina Del Rio T."/>
            <person name="Copeland A."/>
            <person name="Tice H."/>
            <person name="Cheng J.-F."/>
            <person name="Lucas S."/>
            <person name="Chen F."/>
            <person name="Nolan M."/>
            <person name="Bruce D."/>
            <person name="Goodwin L."/>
            <person name="Pitluck S."/>
            <person name="Mavromatis K."/>
            <person name="Mikhailova N."/>
            <person name="Pati A."/>
            <person name="Chen A."/>
            <person name="Palaniappan K."/>
            <person name="Land M."/>
            <person name="Hauser L."/>
            <person name="Chang Y.-J."/>
            <person name="Jeffries C.D."/>
            <person name="Meincke L."/>
            <person name="Brettin T."/>
            <person name="Detter J.C."/>
            <person name="Detter J.C."/>
            <person name="Rohde M."/>
            <person name="Goeker M."/>
            <person name="Bristow J."/>
            <person name="Eisen J.A."/>
            <person name="Markowitz V."/>
            <person name="Hugenholtz P."/>
            <person name="Kyrpides N.C."/>
            <person name="Klenk H.-P."/>
        </authorList>
    </citation>
    <scope>NUCLEOTIDE SEQUENCE [LARGE SCALE GENOMIC DNA]</scope>
    <source>
        <strain evidence="8">ATCC 25078 / DSM 43160 / JCM 3152 / KCC A-0152 / KCTC 9177 / NBRC 13315 / NRRL B-3577 / G-20</strain>
    </source>
</reference>
<dbReference type="NCBIfam" id="NF008453">
    <property type="entry name" value="PRK11308.1"/>
    <property type="match status" value="1"/>
</dbReference>
<feature type="region of interest" description="Disordered" evidence="5">
    <location>
        <begin position="1"/>
        <end position="53"/>
    </location>
</feature>
<dbReference type="eggNOG" id="COG4608">
    <property type="taxonomic scope" value="Bacteria"/>
</dbReference>
<dbReference type="CDD" id="cd03257">
    <property type="entry name" value="ABC_NikE_OppD_transporters"/>
    <property type="match status" value="1"/>
</dbReference>
<evidence type="ECO:0000259" key="6">
    <source>
        <dbReference type="PROSITE" id="PS50893"/>
    </source>
</evidence>
<evidence type="ECO:0000313" key="8">
    <source>
        <dbReference type="Proteomes" id="UP000001382"/>
    </source>
</evidence>
<dbReference type="Pfam" id="PF08352">
    <property type="entry name" value="oligo_HPY"/>
    <property type="match status" value="1"/>
</dbReference>
<dbReference type="GO" id="GO:0016887">
    <property type="term" value="F:ATP hydrolysis activity"/>
    <property type="evidence" value="ECO:0007669"/>
    <property type="project" value="InterPro"/>
</dbReference>